<evidence type="ECO:0000313" key="1">
    <source>
        <dbReference type="EMBL" id="MEL3919922.1"/>
    </source>
</evidence>
<dbReference type="EMBL" id="JAZDDP010000004">
    <property type="protein sequence ID" value="MEL3919922.1"/>
    <property type="molecule type" value="Genomic_DNA"/>
</dbReference>
<dbReference type="Proteomes" id="UP001491613">
    <property type="component" value="Unassembled WGS sequence"/>
</dbReference>
<name>A0ABU9JBE7_AEREN</name>
<sequence length="77" mass="9101">MKSKRIFYKVSGHDNESFIFLDKLENGTYQVREGTSKPVSHFNWEEESTTMPLDHFLANNGQYRQRVEELIAEFEAE</sequence>
<protein>
    <submittedName>
        <fullName evidence="1">Uncharacterized protein</fullName>
    </submittedName>
</protein>
<proteinExistence type="predicted"/>
<accession>A0ABU9JBE7</accession>
<keyword evidence="2" id="KW-1185">Reference proteome</keyword>
<evidence type="ECO:0000313" key="2">
    <source>
        <dbReference type="Proteomes" id="UP001491613"/>
    </source>
</evidence>
<dbReference type="RefSeq" id="WP_083243772.1">
    <property type="nucleotide sequence ID" value="NZ_JAVTII010000004.1"/>
</dbReference>
<comment type="caution">
    <text evidence="1">The sequence shown here is derived from an EMBL/GenBank/DDBJ whole genome shotgun (WGS) entry which is preliminary data.</text>
</comment>
<reference evidence="1 2" key="1">
    <citation type="submission" date="2024-01" db="EMBL/GenBank/DDBJ databases">
        <title>Horizontal gene transfer in Aeromonas trota.</title>
        <authorList>
            <person name="Otero Olarra J.E."/>
            <person name="Perez Valdespino A."/>
        </authorList>
    </citation>
    <scope>NUCLEOTIDE SEQUENCE [LARGE SCALE GENOMIC DNA]</scope>
    <source>
        <strain evidence="1 2">9.1</strain>
    </source>
</reference>
<gene>
    <name evidence="1" type="ORF">V1482_10905</name>
</gene>
<organism evidence="1 2">
    <name type="scientific">Aeromonas enteropelogenes</name>
    <name type="common">Aeromonas trota</name>
    <dbReference type="NCBI Taxonomy" id="29489"/>
    <lineage>
        <taxon>Bacteria</taxon>
        <taxon>Pseudomonadati</taxon>
        <taxon>Pseudomonadota</taxon>
        <taxon>Gammaproteobacteria</taxon>
        <taxon>Aeromonadales</taxon>
        <taxon>Aeromonadaceae</taxon>
        <taxon>Aeromonas</taxon>
    </lineage>
</organism>